<evidence type="ECO:0000313" key="2">
    <source>
        <dbReference type="EMBL" id="SBP89002.1"/>
    </source>
</evidence>
<dbReference type="Proteomes" id="UP000214566">
    <property type="component" value="Unassembled WGS sequence"/>
</dbReference>
<accession>A0A238D755</accession>
<organism evidence="2 3">
    <name type="scientific">Thiomonas delicata</name>
    <name type="common">Thiomonas cuprina</name>
    <dbReference type="NCBI Taxonomy" id="364030"/>
    <lineage>
        <taxon>Bacteria</taxon>
        <taxon>Pseudomonadati</taxon>
        <taxon>Pseudomonadota</taxon>
        <taxon>Betaproteobacteria</taxon>
        <taxon>Burkholderiales</taxon>
        <taxon>Thiomonas</taxon>
    </lineage>
</organism>
<protein>
    <recommendedName>
        <fullName evidence="4">Regulatory protein, RpfE type</fullName>
    </recommendedName>
</protein>
<dbReference type="OrthoDB" id="5295974at2"/>
<keyword evidence="3" id="KW-1185">Reference proteome</keyword>
<reference evidence="2 3" key="1">
    <citation type="submission" date="2016-06" db="EMBL/GenBank/DDBJ databases">
        <authorList>
            <person name="Kjaerup R.B."/>
            <person name="Dalgaard T.S."/>
            <person name="Juul-Madsen H.R."/>
        </authorList>
    </citation>
    <scope>NUCLEOTIDE SEQUENCE [LARGE SCALE GENOMIC DNA]</scope>
    <source>
        <strain evidence="2 3">DSM 16361</strain>
    </source>
</reference>
<evidence type="ECO:0000256" key="1">
    <source>
        <dbReference type="SAM" id="MobiDB-lite"/>
    </source>
</evidence>
<proteinExistence type="predicted"/>
<evidence type="ECO:0008006" key="4">
    <source>
        <dbReference type="Google" id="ProtNLM"/>
    </source>
</evidence>
<feature type="region of interest" description="Disordered" evidence="1">
    <location>
        <begin position="1"/>
        <end position="20"/>
    </location>
</feature>
<evidence type="ECO:0000313" key="3">
    <source>
        <dbReference type="Proteomes" id="UP000214566"/>
    </source>
</evidence>
<dbReference type="RefSeq" id="WP_094161226.1">
    <property type="nucleotide sequence ID" value="NZ_LT592171.1"/>
</dbReference>
<dbReference type="EMBL" id="FLMQ01000056">
    <property type="protein sequence ID" value="SBP89002.1"/>
    <property type="molecule type" value="Genomic_DNA"/>
</dbReference>
<gene>
    <name evidence="2" type="ORF">THIARS_70622</name>
</gene>
<sequence>MHTILIDTGPAGGGGLRQALASSPMPRLSRLLRLAEMTHREPAREDAEAAWLSPAERWMCASLGLQAAHAAAPGPAMAGAKPDPAQAAPAPQRAPWGALAALGAGQDLRGLAWGLALPVHLELGRESLSLADPADLQITPGEARALLETVQPLLRDAGWLLDARDPARWLVAHASLAEVVTADPSRAVGRNVASWMPAGTPARAWRQLLTEMQMLWQYHPVNEARAQAGRAVVNALWLHGCGVLPEDLRNPFVLGAPGAAHRPAPRGGPENLGVARRLREAHPAVAGATAWLPAVAAGLPHLLPSQHPHPLRVLQPAALHPADPRTLGAAITALDAEAASAIDAALQSHDAAQVVLAGDRHWIAFELRKTRRWQFWRRADAQVLLAMV</sequence>
<name>A0A238D755_THIDL</name>
<dbReference type="AlphaFoldDB" id="A0A238D755"/>